<dbReference type="Gene3D" id="1.20.58.1520">
    <property type="match status" value="1"/>
</dbReference>
<reference evidence="4" key="2">
    <citation type="submission" date="2025-08" db="UniProtKB">
        <authorList>
            <consortium name="RefSeq"/>
        </authorList>
    </citation>
    <scope>IDENTIFICATION</scope>
    <source>
        <strain evidence="4">14028-0561.14</strain>
        <tissue evidence="4">Whole fly</tissue>
    </source>
</reference>
<dbReference type="GO" id="GO:0008017">
    <property type="term" value="F:microtubule binding"/>
    <property type="evidence" value="ECO:0007669"/>
    <property type="project" value="InterPro"/>
</dbReference>
<dbReference type="PANTHER" id="PTHR19321:SF41">
    <property type="entry name" value="FASCETTO-RELATED"/>
    <property type="match status" value="1"/>
</dbReference>
<keyword evidence="1" id="KW-0175">Coiled coil</keyword>
<evidence type="ECO:0000256" key="2">
    <source>
        <dbReference type="SAM" id="MobiDB-lite"/>
    </source>
</evidence>
<dbReference type="GO" id="GO:1990023">
    <property type="term" value="C:mitotic spindle midzone"/>
    <property type="evidence" value="ECO:0007669"/>
    <property type="project" value="TreeGrafter"/>
</dbReference>
<dbReference type="Proteomes" id="UP001652661">
    <property type="component" value="Chromosome 2R"/>
</dbReference>
<sequence>MTTLRTNSLKSQILDMTCEHVKQLHGLWVQMFPPETCEAHLQRLKEHVNDFYVDLLSESCEKQQTIQNDIASLREQASDLRSILHEALEQDDWPGDVPLVIFQLKLEKSIEQLRKKLSRRRADICELLLQQEQLCQELGELPLPLPDDPLPLPKEIEAFRDHLEQLRDLREQRIQQVDQLRLSIMEDMKLLECLPLTDSEQRLLNQVNLCLLPDDLEQLRQMQKDFADQMQELRERIDDMREKIYILWDQIQDTDEKAMKRVRESTGYTQYTHDVLQEELQRCQGIRRQKMKTFIEQLRQEIKELWDLTLKSSQERKRFYHNDWYPDLLELHELELDDLQTFYNKNKEIFKLYKSRTALWERMLALDAKANAPNRFNNRGAQLLKEEKERRAITSKLSQIEQQITALVLAYETRENTPFLVHGENILKRMADDWEQHRQTKQNSFRKKAPILDDKSASGTLRNMSALSSSTRSLHKSSSQQPSNKLPNPSDKKTLTKTPSCLKSLKPYPAIRSTSQRLLMPSQKPNQLRALKSPLKRVLVNALPNTKKLNTKSAIATPHQNENLEPEVNYKEFQAAIRR</sequence>
<dbReference type="Pfam" id="PF03999">
    <property type="entry name" value="MAP65_ASE1"/>
    <property type="match status" value="1"/>
</dbReference>
<gene>
    <name evidence="4" type="primary">LOC108078194</name>
</gene>
<feature type="coiled-coil region" evidence="1">
    <location>
        <begin position="216"/>
        <end position="243"/>
    </location>
</feature>
<evidence type="ECO:0000313" key="3">
    <source>
        <dbReference type="Proteomes" id="UP001652661"/>
    </source>
</evidence>
<dbReference type="GO" id="GO:0005737">
    <property type="term" value="C:cytoplasm"/>
    <property type="evidence" value="ECO:0007669"/>
    <property type="project" value="TreeGrafter"/>
</dbReference>
<dbReference type="GeneID" id="108078194"/>
<evidence type="ECO:0000256" key="1">
    <source>
        <dbReference type="SAM" id="Coils"/>
    </source>
</evidence>
<dbReference type="PANTHER" id="PTHR19321">
    <property type="entry name" value="PROTEIN REGULATOR OF CYTOKINESIS 1 PRC1-RELATED"/>
    <property type="match status" value="1"/>
</dbReference>
<feature type="region of interest" description="Disordered" evidence="2">
    <location>
        <begin position="435"/>
        <end position="503"/>
    </location>
</feature>
<reference evidence="3" key="1">
    <citation type="submission" date="2025-05" db="UniProtKB">
        <authorList>
            <consortium name="RefSeq"/>
        </authorList>
    </citation>
    <scope>NUCLEOTIDE SEQUENCE [LARGE SCALE GENOMIC DNA]</scope>
    <source>
        <strain evidence="3">14028-0561.14</strain>
    </source>
</reference>
<dbReference type="AlphaFoldDB" id="A0A6P4IYF6"/>
<accession>A0A6P4IYF6</accession>
<feature type="compositionally biased region" description="Low complexity" evidence="2">
    <location>
        <begin position="465"/>
        <end position="479"/>
    </location>
</feature>
<keyword evidence="3" id="KW-1185">Reference proteome</keyword>
<proteinExistence type="predicted"/>
<dbReference type="GO" id="GO:0051256">
    <property type="term" value="P:mitotic spindle midzone assembly"/>
    <property type="evidence" value="ECO:0007669"/>
    <property type="project" value="TreeGrafter"/>
</dbReference>
<protein>
    <submittedName>
        <fullName evidence="4">Protein regulator of cytokinesis 1-like</fullName>
    </submittedName>
</protein>
<evidence type="ECO:0000313" key="4">
    <source>
        <dbReference type="RefSeq" id="XP_017027358.1"/>
    </source>
</evidence>
<dbReference type="RefSeq" id="XP_017027358.1">
    <property type="nucleotide sequence ID" value="XM_017171869.3"/>
</dbReference>
<dbReference type="OrthoDB" id="642895at2759"/>
<organism evidence="3 4">
    <name type="scientific">Drosophila kikkawai</name>
    <name type="common">Fruit fly</name>
    <dbReference type="NCBI Taxonomy" id="30033"/>
    <lineage>
        <taxon>Eukaryota</taxon>
        <taxon>Metazoa</taxon>
        <taxon>Ecdysozoa</taxon>
        <taxon>Arthropoda</taxon>
        <taxon>Hexapoda</taxon>
        <taxon>Insecta</taxon>
        <taxon>Pterygota</taxon>
        <taxon>Neoptera</taxon>
        <taxon>Endopterygota</taxon>
        <taxon>Diptera</taxon>
        <taxon>Brachycera</taxon>
        <taxon>Muscomorpha</taxon>
        <taxon>Ephydroidea</taxon>
        <taxon>Drosophilidae</taxon>
        <taxon>Drosophila</taxon>
        <taxon>Sophophora</taxon>
    </lineage>
</organism>
<dbReference type="InterPro" id="IPR007145">
    <property type="entry name" value="MAP65_Ase1_PRC1"/>
</dbReference>
<name>A0A6P4IYF6_DROKI</name>